<dbReference type="PANTHER" id="PTHR21228">
    <property type="entry name" value="FAST LEU-RICH DOMAIN-CONTAINING"/>
    <property type="match status" value="1"/>
</dbReference>
<keyword evidence="2" id="KW-0809">Transit peptide</keyword>
<name>A0A8C4SSU8_ERPCA</name>
<dbReference type="SMART" id="SM00952">
    <property type="entry name" value="RAP"/>
    <property type="match status" value="1"/>
</dbReference>
<evidence type="ECO:0000256" key="7">
    <source>
        <dbReference type="ARBA" id="ARBA00043220"/>
    </source>
</evidence>
<dbReference type="CDD" id="cd23739">
    <property type="entry name" value="TBRG4-like_N"/>
    <property type="match status" value="1"/>
</dbReference>
<evidence type="ECO:0000313" key="10">
    <source>
        <dbReference type="Proteomes" id="UP000694620"/>
    </source>
</evidence>
<evidence type="ECO:0000256" key="4">
    <source>
        <dbReference type="ARBA" id="ARBA00038281"/>
    </source>
</evidence>
<reference evidence="9" key="3">
    <citation type="submission" date="2025-09" db="UniProtKB">
        <authorList>
            <consortium name="Ensembl"/>
        </authorList>
    </citation>
    <scope>IDENTIFICATION</scope>
</reference>
<dbReference type="GO" id="GO:0003723">
    <property type="term" value="F:RNA binding"/>
    <property type="evidence" value="ECO:0007669"/>
    <property type="project" value="TreeGrafter"/>
</dbReference>
<dbReference type="PANTHER" id="PTHR21228:SF59">
    <property type="entry name" value="FAST KINASE DOMAIN-CONTAINING PROTEIN 4"/>
    <property type="match status" value="1"/>
</dbReference>
<feature type="domain" description="RAP" evidence="8">
    <location>
        <begin position="553"/>
        <end position="611"/>
    </location>
</feature>
<dbReference type="GO" id="GO:0000963">
    <property type="term" value="P:mitochondrial RNA processing"/>
    <property type="evidence" value="ECO:0007669"/>
    <property type="project" value="TreeGrafter"/>
</dbReference>
<sequence length="623" mass="70747">MALRLFSRCVRPFGVASIQSVSTKFRTALPQHSLASLVSNLHSSPSIVATGRRGVADVQEAGFFRAPERTEFDDVIENADNFSELMKAWEERGSSANQATRIIAQLRRICTEKGIPTNNILKDPCFQQLLQAIDTQISTVWNGNLVGLLRCLGPLGLAPEHPFLRSVQHEIHWRLRRLSYKHLVVLVDFFSDHASTDQQRELYSSVVKQLELRWTEITEPRTIALLMNKVGHLFPTLMDRLEDKALELAEKFTPEDARRVALALATQNRRSVPLLRALSYHLSQWRGTELKTGLLLDLAFTYGKLNFHQSQVFQRIAADLLPRVPDLSASDATRCAKSFTFLKWLNLPLFEAFTQHILDNSKSYNSNHLCNMVLAFARLNYQPSKADEFFDVVHKNLGKAMDQLDPFLQVDLAWSLCILQQTEGGTYIQTVLEPSFCRNLTGLGESQTKIESYKLKLMHINATARLECPEYQGLALTEEMHIYPEEKKPSPLQSGLREALRGLTGDNADMYRTAINTVHGWLIDGELLLNSENKPIPLGVQPTGTQVGGCHRIAFLACEFPHYVSKSKDLLGRFVMQRRHLRRAGYLIVDVPYFEWLELKSDWQRVAYLKDKIGKTVAEDMAK</sequence>
<comment type="subcellular location">
    <subcellularLocation>
        <location evidence="1">Mitochondrion matrix</location>
    </subcellularLocation>
</comment>
<dbReference type="GeneTree" id="ENSGT01030000234607"/>
<dbReference type="Pfam" id="PF08368">
    <property type="entry name" value="FAST_2"/>
    <property type="match status" value="1"/>
</dbReference>
<dbReference type="GO" id="GO:0044528">
    <property type="term" value="P:regulation of mitochondrial mRNA stability"/>
    <property type="evidence" value="ECO:0007669"/>
    <property type="project" value="InterPro"/>
</dbReference>
<reference evidence="9" key="2">
    <citation type="submission" date="2025-08" db="UniProtKB">
        <authorList>
            <consortium name="Ensembl"/>
        </authorList>
    </citation>
    <scope>IDENTIFICATION</scope>
</reference>
<reference evidence="9" key="1">
    <citation type="submission" date="2021-06" db="EMBL/GenBank/DDBJ databases">
        <authorList>
            <consortium name="Wellcome Sanger Institute Data Sharing"/>
        </authorList>
    </citation>
    <scope>NUCLEOTIDE SEQUENCE [LARGE SCALE GENOMIC DNA]</scope>
</reference>
<dbReference type="InterPro" id="IPR013584">
    <property type="entry name" value="RAP"/>
</dbReference>
<evidence type="ECO:0000256" key="2">
    <source>
        <dbReference type="ARBA" id="ARBA00022946"/>
    </source>
</evidence>
<gene>
    <name evidence="9" type="primary">tbrg4</name>
</gene>
<dbReference type="InterPro" id="IPR010622">
    <property type="entry name" value="FAST_Leu-rich"/>
</dbReference>
<evidence type="ECO:0000313" key="9">
    <source>
        <dbReference type="Ensembl" id="ENSECRP00000022168.1"/>
    </source>
</evidence>
<proteinExistence type="inferred from homology"/>
<dbReference type="InterPro" id="IPR050870">
    <property type="entry name" value="FAST_kinase"/>
</dbReference>
<dbReference type="GO" id="GO:0005759">
    <property type="term" value="C:mitochondrial matrix"/>
    <property type="evidence" value="ECO:0007669"/>
    <property type="project" value="UniProtKB-SubCell"/>
</dbReference>
<keyword evidence="10" id="KW-1185">Reference proteome</keyword>
<protein>
    <recommendedName>
        <fullName evidence="5">FAST kinase domain-containing protein 4</fullName>
    </recommendedName>
    <alternativeName>
        <fullName evidence="7">Protein TBRG4</fullName>
    </alternativeName>
    <alternativeName>
        <fullName evidence="6">Transforming growth factor beta regulator 4</fullName>
    </alternativeName>
</protein>
<evidence type="ECO:0000259" key="8">
    <source>
        <dbReference type="PROSITE" id="PS51286"/>
    </source>
</evidence>
<dbReference type="Ensembl" id="ENSECRT00000022640.1">
    <property type="protein sequence ID" value="ENSECRP00000022168.1"/>
    <property type="gene ID" value="ENSECRG00000014984.1"/>
</dbReference>
<dbReference type="AlphaFoldDB" id="A0A8C4SSU8"/>
<evidence type="ECO:0000256" key="5">
    <source>
        <dbReference type="ARBA" id="ARBA00040471"/>
    </source>
</evidence>
<keyword evidence="3" id="KW-0496">Mitochondrion</keyword>
<dbReference type="Pfam" id="PF08373">
    <property type="entry name" value="RAP"/>
    <property type="match status" value="1"/>
</dbReference>
<evidence type="ECO:0000256" key="1">
    <source>
        <dbReference type="ARBA" id="ARBA00004305"/>
    </source>
</evidence>
<comment type="similarity">
    <text evidence="4">Belongs to the FAST kinase family.</text>
</comment>
<evidence type="ECO:0000256" key="3">
    <source>
        <dbReference type="ARBA" id="ARBA00023128"/>
    </source>
</evidence>
<accession>A0A8C4SSU8</accession>
<dbReference type="PROSITE" id="PS51286">
    <property type="entry name" value="RAP"/>
    <property type="match status" value="1"/>
</dbReference>
<dbReference type="GO" id="GO:0035770">
    <property type="term" value="C:ribonucleoprotein granule"/>
    <property type="evidence" value="ECO:0007669"/>
    <property type="project" value="TreeGrafter"/>
</dbReference>
<organism evidence="9 10">
    <name type="scientific">Erpetoichthys calabaricus</name>
    <name type="common">Rope fish</name>
    <name type="synonym">Calamoichthys calabaricus</name>
    <dbReference type="NCBI Taxonomy" id="27687"/>
    <lineage>
        <taxon>Eukaryota</taxon>
        <taxon>Metazoa</taxon>
        <taxon>Chordata</taxon>
        <taxon>Craniata</taxon>
        <taxon>Vertebrata</taxon>
        <taxon>Euteleostomi</taxon>
        <taxon>Actinopterygii</taxon>
        <taxon>Polypteriformes</taxon>
        <taxon>Polypteridae</taxon>
        <taxon>Erpetoichthys</taxon>
    </lineage>
</organism>
<evidence type="ECO:0000256" key="6">
    <source>
        <dbReference type="ARBA" id="ARBA00042265"/>
    </source>
</evidence>
<dbReference type="Pfam" id="PF06743">
    <property type="entry name" value="FAST_1"/>
    <property type="match status" value="1"/>
</dbReference>
<dbReference type="Proteomes" id="UP000694620">
    <property type="component" value="Chromosome 13"/>
</dbReference>
<dbReference type="InterPro" id="IPR013579">
    <property type="entry name" value="FAST_2"/>
</dbReference>